<reference evidence="7" key="1">
    <citation type="journal article" date="2020" name="mSystems">
        <title>Genome- and Community-Level Interaction Insights into Carbon Utilization and Element Cycling Functions of Hydrothermarchaeota in Hydrothermal Sediment.</title>
        <authorList>
            <person name="Zhou Z."/>
            <person name="Liu Y."/>
            <person name="Xu W."/>
            <person name="Pan J."/>
            <person name="Luo Z.H."/>
            <person name="Li M."/>
        </authorList>
    </citation>
    <scope>NUCLEOTIDE SEQUENCE [LARGE SCALE GENOMIC DNA]</scope>
    <source>
        <strain evidence="7">SpSt-70</strain>
    </source>
</reference>
<dbReference type="InterPro" id="IPR006104">
    <property type="entry name" value="Glyco_hydro_2_N"/>
</dbReference>
<dbReference type="EMBL" id="DTDV01000023">
    <property type="protein sequence ID" value="HGK24564.1"/>
    <property type="molecule type" value="Genomic_DNA"/>
</dbReference>
<evidence type="ECO:0000313" key="7">
    <source>
        <dbReference type="EMBL" id="HGK24564.1"/>
    </source>
</evidence>
<dbReference type="PANTHER" id="PTHR42732">
    <property type="entry name" value="BETA-GALACTOSIDASE"/>
    <property type="match status" value="1"/>
</dbReference>
<evidence type="ECO:0000259" key="4">
    <source>
        <dbReference type="Pfam" id="PF00703"/>
    </source>
</evidence>
<evidence type="ECO:0000256" key="2">
    <source>
        <dbReference type="ARBA" id="ARBA00022801"/>
    </source>
</evidence>
<dbReference type="PANTHER" id="PTHR42732:SF2">
    <property type="entry name" value="BETA-MANNOSIDASE"/>
    <property type="match status" value="1"/>
</dbReference>
<feature type="domain" description="Glycosyl hydrolases family 2 sugar binding" evidence="6">
    <location>
        <begin position="29"/>
        <end position="152"/>
    </location>
</feature>
<dbReference type="AlphaFoldDB" id="A0A7V3ZKA0"/>
<accession>A0A7V3ZKA0</accession>
<evidence type="ECO:0000256" key="1">
    <source>
        <dbReference type="ARBA" id="ARBA00007401"/>
    </source>
</evidence>
<dbReference type="Pfam" id="PF02837">
    <property type="entry name" value="Glyco_hydro_2_N"/>
    <property type="match status" value="1"/>
</dbReference>
<dbReference type="InterPro" id="IPR006101">
    <property type="entry name" value="Glyco_hydro_2"/>
</dbReference>
<dbReference type="Gene3D" id="2.60.40.10">
    <property type="entry name" value="Immunoglobulins"/>
    <property type="match status" value="1"/>
</dbReference>
<dbReference type="InterPro" id="IPR017853">
    <property type="entry name" value="GH"/>
</dbReference>
<gene>
    <name evidence="7" type="ORF">ENU78_09115</name>
</gene>
<organism evidence="7">
    <name type="scientific">Dictyoglomus thermophilum</name>
    <dbReference type="NCBI Taxonomy" id="14"/>
    <lineage>
        <taxon>Bacteria</taxon>
        <taxon>Pseudomonadati</taxon>
        <taxon>Dictyoglomota</taxon>
        <taxon>Dictyoglomia</taxon>
        <taxon>Dictyoglomales</taxon>
        <taxon>Dictyoglomaceae</taxon>
        <taxon>Dictyoglomus</taxon>
    </lineage>
</organism>
<protein>
    <recommendedName>
        <fullName evidence="8">Beta-galactosidase</fullName>
    </recommendedName>
</protein>
<dbReference type="SUPFAM" id="SSF49303">
    <property type="entry name" value="beta-Galactosidase/glucuronidase domain"/>
    <property type="match status" value="1"/>
</dbReference>
<dbReference type="InterPro" id="IPR036156">
    <property type="entry name" value="Beta-gal/glucu_dom_sf"/>
</dbReference>
<keyword evidence="2" id="KW-0378">Hydrolase</keyword>
<dbReference type="InterPro" id="IPR051913">
    <property type="entry name" value="GH2_Domain-Containing"/>
</dbReference>
<dbReference type="PRINTS" id="PR00132">
    <property type="entry name" value="GLHYDRLASE2"/>
</dbReference>
<dbReference type="Gene3D" id="2.60.120.260">
    <property type="entry name" value="Galactose-binding domain-like"/>
    <property type="match status" value="1"/>
</dbReference>
<dbReference type="InterPro" id="IPR006102">
    <property type="entry name" value="Ig-like_GH2"/>
</dbReference>
<feature type="domain" description="Glycoside hydrolase family 2 catalytic" evidence="5">
    <location>
        <begin position="256"/>
        <end position="471"/>
    </location>
</feature>
<comment type="similarity">
    <text evidence="1">Belongs to the glycosyl hydrolase 2 family.</text>
</comment>
<evidence type="ECO:0008006" key="8">
    <source>
        <dbReference type="Google" id="ProtNLM"/>
    </source>
</evidence>
<dbReference type="SUPFAM" id="SSF49785">
    <property type="entry name" value="Galactose-binding domain-like"/>
    <property type="match status" value="1"/>
</dbReference>
<evidence type="ECO:0000259" key="6">
    <source>
        <dbReference type="Pfam" id="PF02837"/>
    </source>
</evidence>
<evidence type="ECO:0000256" key="3">
    <source>
        <dbReference type="ARBA" id="ARBA00023295"/>
    </source>
</evidence>
<sequence length="843" mass="100529">MTREILSLEGLWDFYLENKDYKGKIHVPSIIQAEFPELKDYYGTFYYRRIFNIPKDWLKSKILLRFSAVDYYSEIWINGKFVGEHEGGFLPFYFSINEFLKSEENEILVKVVDANTDKRKFFEFSQDEIPHGKAHDVWYGNISGIWQKVYLEKVETPYIEKVKVFPNVDEKSAKIEIFIKELEERCGLNLKITDPLGRNFYKEVEVNSEREIVEFEFPEIILWEVETPNLYNLEVKVFKGSSLKDIYKTEFGMRKIEVRNGEIYLNNKPIYIFGALDQDFYPEKIYIPKSSEEIKDRFQKAKEMGLNLLRIHVKVPLPEYLYWADHIGILIWEELPYWENLTEKAKERAKETLVGMIERDFNHPSVIIWGIINESWGIDLSIRENREWLKEMYEFVREFDSTRLVVDNSPCIPNFHIKTDIEDFHFYTSIPDHSKKWEDFVNGFSKRDFWSYSPYGDAEKGNKPLVISEFGNWGLYNIPENFKFHIPQYMESVPPWDIRKRFYSWKLDEVFGSFDEFIKETQRHEFLSLKYEIETIRKHPSIKGYVITEFTDVFWESNGLLDPWGNPKIFYENLKWLNNPNFISLSSYKPNWYSGEKINISLEGYLVVPAEKLVVRFEDSEKVFEKRLENCKLNQWQNLGEFLLDLPEVKSITKKRLFLYLRNDKGEELAKNFYDFYIFPKEDVRKKTEKLRVRKYLAEEDKSFLSQGGNLLVLASDEYSLGFLREEKGWQIVSRKKDLYHGDWMNNFNFYRKEKFLSGLDLPNPWDFSFSSLIPENLIIGIDPKDSKNILAGTFYGWIMLLGGYLLEISYGRGKLVITTLSFRDFLDPLTVWLWNRIIQELS</sequence>
<comment type="caution">
    <text evidence="7">The sequence shown here is derived from an EMBL/GenBank/DDBJ whole genome shotgun (WGS) entry which is preliminary data.</text>
</comment>
<dbReference type="InterPro" id="IPR008979">
    <property type="entry name" value="Galactose-bd-like_sf"/>
</dbReference>
<dbReference type="GO" id="GO:0005975">
    <property type="term" value="P:carbohydrate metabolic process"/>
    <property type="evidence" value="ECO:0007669"/>
    <property type="project" value="InterPro"/>
</dbReference>
<dbReference type="Pfam" id="PF00703">
    <property type="entry name" value="Glyco_hydro_2"/>
    <property type="match status" value="1"/>
</dbReference>
<dbReference type="InterPro" id="IPR006103">
    <property type="entry name" value="Glyco_hydro_2_cat"/>
</dbReference>
<evidence type="ECO:0000259" key="5">
    <source>
        <dbReference type="Pfam" id="PF02836"/>
    </source>
</evidence>
<feature type="domain" description="Glycoside hydrolase family 2 immunoglobulin-like beta-sandwich" evidence="4">
    <location>
        <begin position="158"/>
        <end position="254"/>
    </location>
</feature>
<keyword evidence="3" id="KW-0326">Glycosidase</keyword>
<dbReference type="SUPFAM" id="SSF51445">
    <property type="entry name" value="(Trans)glycosidases"/>
    <property type="match status" value="1"/>
</dbReference>
<dbReference type="RefSeq" id="WP_149122313.1">
    <property type="nucleotide sequence ID" value="NZ_VTFL01000001.1"/>
</dbReference>
<dbReference type="Gene3D" id="3.20.20.80">
    <property type="entry name" value="Glycosidases"/>
    <property type="match status" value="1"/>
</dbReference>
<name>A0A7V3ZKA0_DICTH</name>
<dbReference type="GO" id="GO:0004553">
    <property type="term" value="F:hydrolase activity, hydrolyzing O-glycosyl compounds"/>
    <property type="evidence" value="ECO:0007669"/>
    <property type="project" value="InterPro"/>
</dbReference>
<dbReference type="Pfam" id="PF02836">
    <property type="entry name" value="Glyco_hydro_2_C"/>
    <property type="match status" value="1"/>
</dbReference>
<dbReference type="InterPro" id="IPR013783">
    <property type="entry name" value="Ig-like_fold"/>
</dbReference>
<proteinExistence type="inferred from homology"/>